<dbReference type="EMBL" id="CP060635">
    <property type="protein sequence ID" value="QNM09231.1"/>
    <property type="molecule type" value="Genomic_DNA"/>
</dbReference>
<dbReference type="Gene3D" id="3.40.50.150">
    <property type="entry name" value="Vaccinia Virus protein VP39"/>
    <property type="match status" value="1"/>
</dbReference>
<accession>A0A7G9GEJ9</accession>
<dbReference type="GO" id="GO:0032259">
    <property type="term" value="P:methylation"/>
    <property type="evidence" value="ECO:0007669"/>
    <property type="project" value="UniProtKB-KW"/>
</dbReference>
<dbReference type="Pfam" id="PF08241">
    <property type="entry name" value="Methyltransf_11"/>
    <property type="match status" value="1"/>
</dbReference>
<protein>
    <submittedName>
        <fullName evidence="2">Class I SAM-dependent methyltransferase</fullName>
    </submittedName>
</protein>
<dbReference type="GO" id="GO:0008757">
    <property type="term" value="F:S-adenosylmethionine-dependent methyltransferase activity"/>
    <property type="evidence" value="ECO:0007669"/>
    <property type="project" value="InterPro"/>
</dbReference>
<evidence type="ECO:0000313" key="3">
    <source>
        <dbReference type="Proteomes" id="UP000515860"/>
    </source>
</evidence>
<keyword evidence="3" id="KW-1185">Reference proteome</keyword>
<feature type="domain" description="Methyltransferase type 11" evidence="1">
    <location>
        <begin position="45"/>
        <end position="137"/>
    </location>
</feature>
<dbReference type="PANTHER" id="PTHR43861">
    <property type="entry name" value="TRANS-ACONITATE 2-METHYLTRANSFERASE-RELATED"/>
    <property type="match status" value="1"/>
</dbReference>
<dbReference type="InterPro" id="IPR013216">
    <property type="entry name" value="Methyltransf_11"/>
</dbReference>
<evidence type="ECO:0000259" key="1">
    <source>
        <dbReference type="Pfam" id="PF08241"/>
    </source>
</evidence>
<reference evidence="2 3" key="1">
    <citation type="submission" date="2020-08" db="EMBL/GenBank/DDBJ databases">
        <authorList>
            <person name="Liu C."/>
            <person name="Sun Q."/>
        </authorList>
    </citation>
    <scope>NUCLEOTIDE SEQUENCE [LARGE SCALE GENOMIC DNA]</scope>
    <source>
        <strain evidence="2 3">NSJ-29</strain>
    </source>
</reference>
<name>A0A7G9GEJ9_9FIRM</name>
<keyword evidence="2" id="KW-0489">Methyltransferase</keyword>
<dbReference type="CDD" id="cd02440">
    <property type="entry name" value="AdoMet_MTases"/>
    <property type="match status" value="1"/>
</dbReference>
<dbReference type="KEGG" id="whj:H9Q79_02765"/>
<evidence type="ECO:0000313" key="2">
    <source>
        <dbReference type="EMBL" id="QNM09231.1"/>
    </source>
</evidence>
<gene>
    <name evidence="2" type="ORF">H9Q79_02765</name>
</gene>
<proteinExistence type="predicted"/>
<dbReference type="AlphaFoldDB" id="A0A7G9GEJ9"/>
<dbReference type="SUPFAM" id="SSF53335">
    <property type="entry name" value="S-adenosyl-L-methionine-dependent methyltransferases"/>
    <property type="match status" value="1"/>
</dbReference>
<sequence>MNEILAQWNHAAERYAAEQESSVNAELSKAEVRKRFTGLEGKTVLDAGCGYGVFTEYFREIGADAVGCDGSAAMLKIAEKKYPECSFHLTDLQKKLPYSDGQFDLVFCNQVLMDIPDIRTVLQEFSRILKENGILYLGIIHPAVYPGDWISNQNNIKSAKIIRDYTDIYQIEHEFCGKTTHFHRPVSVYFNLASEKGFHLTHMSEPGAYDRNANISKLPLFLFADFEKYIPGNPRGSEV</sequence>
<keyword evidence="2" id="KW-0808">Transferase</keyword>
<dbReference type="Proteomes" id="UP000515860">
    <property type="component" value="Chromosome"/>
</dbReference>
<organism evidence="2 3">
    <name type="scientific">Wansuia hejianensis</name>
    <dbReference type="NCBI Taxonomy" id="2763667"/>
    <lineage>
        <taxon>Bacteria</taxon>
        <taxon>Bacillati</taxon>
        <taxon>Bacillota</taxon>
        <taxon>Clostridia</taxon>
        <taxon>Lachnospirales</taxon>
        <taxon>Lachnospiraceae</taxon>
        <taxon>Wansuia</taxon>
    </lineage>
</organism>
<dbReference type="InterPro" id="IPR029063">
    <property type="entry name" value="SAM-dependent_MTases_sf"/>
</dbReference>
<dbReference type="RefSeq" id="WP_249329146.1">
    <property type="nucleotide sequence ID" value="NZ_CP060635.1"/>
</dbReference>